<evidence type="ECO:0000313" key="7">
    <source>
        <dbReference type="EMBL" id="SDM95366.1"/>
    </source>
</evidence>
<feature type="transmembrane region" description="Helical" evidence="6">
    <location>
        <begin position="39"/>
        <end position="58"/>
    </location>
</feature>
<feature type="transmembrane region" description="Helical" evidence="6">
    <location>
        <begin position="90"/>
        <end position="111"/>
    </location>
</feature>
<keyword evidence="2" id="KW-1003">Cell membrane</keyword>
<evidence type="ECO:0000256" key="1">
    <source>
        <dbReference type="ARBA" id="ARBA00004651"/>
    </source>
</evidence>
<evidence type="ECO:0000313" key="8">
    <source>
        <dbReference type="Proteomes" id="UP000199182"/>
    </source>
</evidence>
<feature type="transmembrane region" description="Helical" evidence="6">
    <location>
        <begin position="277"/>
        <end position="296"/>
    </location>
</feature>
<evidence type="ECO:0000256" key="4">
    <source>
        <dbReference type="ARBA" id="ARBA00022989"/>
    </source>
</evidence>
<dbReference type="OrthoDB" id="9778389at2"/>
<evidence type="ECO:0000256" key="5">
    <source>
        <dbReference type="ARBA" id="ARBA00023136"/>
    </source>
</evidence>
<organism evidence="7 8">
    <name type="scientific">Acetanaerobacterium elongatum</name>
    <dbReference type="NCBI Taxonomy" id="258515"/>
    <lineage>
        <taxon>Bacteria</taxon>
        <taxon>Bacillati</taxon>
        <taxon>Bacillota</taxon>
        <taxon>Clostridia</taxon>
        <taxon>Eubacteriales</taxon>
        <taxon>Oscillospiraceae</taxon>
        <taxon>Acetanaerobacterium</taxon>
    </lineage>
</organism>
<accession>A0A1G9XFY4</accession>
<feature type="transmembrane region" description="Helical" evidence="6">
    <location>
        <begin position="254"/>
        <end position="271"/>
    </location>
</feature>
<comment type="subcellular location">
    <subcellularLocation>
        <location evidence="1">Cell membrane</location>
        <topology evidence="1">Multi-pass membrane protein</topology>
    </subcellularLocation>
</comment>
<dbReference type="GO" id="GO:0022857">
    <property type="term" value="F:transmembrane transporter activity"/>
    <property type="evidence" value="ECO:0007669"/>
    <property type="project" value="InterPro"/>
</dbReference>
<dbReference type="GO" id="GO:0005886">
    <property type="term" value="C:plasma membrane"/>
    <property type="evidence" value="ECO:0007669"/>
    <property type="project" value="UniProtKB-SubCell"/>
</dbReference>
<keyword evidence="4 6" id="KW-1133">Transmembrane helix</keyword>
<feature type="transmembrane region" description="Helical" evidence="6">
    <location>
        <begin position="15"/>
        <end position="32"/>
    </location>
</feature>
<feature type="transmembrane region" description="Helical" evidence="6">
    <location>
        <begin position="195"/>
        <end position="213"/>
    </location>
</feature>
<dbReference type="PANTHER" id="PTHR32196:SF69">
    <property type="entry name" value="BRANCHED-CHAIN AMINO ACID TRANSPORT SYSTEM, PERMEASE PROTEIN"/>
    <property type="match status" value="1"/>
</dbReference>
<feature type="transmembrane region" description="Helical" evidence="6">
    <location>
        <begin position="139"/>
        <end position="161"/>
    </location>
</feature>
<dbReference type="AlphaFoldDB" id="A0A1G9XFY4"/>
<proteinExistence type="predicted"/>
<keyword evidence="5 6" id="KW-0472">Membrane</keyword>
<dbReference type="Pfam" id="PF02653">
    <property type="entry name" value="BPD_transp_2"/>
    <property type="match status" value="1"/>
</dbReference>
<evidence type="ECO:0000256" key="3">
    <source>
        <dbReference type="ARBA" id="ARBA00022692"/>
    </source>
</evidence>
<feature type="transmembrane region" description="Helical" evidence="6">
    <location>
        <begin position="225"/>
        <end position="242"/>
    </location>
</feature>
<gene>
    <name evidence="7" type="ORF">SAMN05192585_10857</name>
</gene>
<dbReference type="STRING" id="258515.SAMN05192585_10857"/>
<dbReference type="PANTHER" id="PTHR32196">
    <property type="entry name" value="ABC TRANSPORTER PERMEASE PROTEIN YPHD-RELATED-RELATED"/>
    <property type="match status" value="1"/>
</dbReference>
<dbReference type="Proteomes" id="UP000199182">
    <property type="component" value="Unassembled WGS sequence"/>
</dbReference>
<feature type="transmembrane region" description="Helical" evidence="6">
    <location>
        <begin position="64"/>
        <end position="83"/>
    </location>
</feature>
<keyword evidence="8" id="KW-1185">Reference proteome</keyword>
<evidence type="ECO:0000256" key="6">
    <source>
        <dbReference type="SAM" id="Phobius"/>
    </source>
</evidence>
<reference evidence="7 8" key="1">
    <citation type="submission" date="2016-10" db="EMBL/GenBank/DDBJ databases">
        <authorList>
            <person name="de Groot N.N."/>
        </authorList>
    </citation>
    <scope>NUCLEOTIDE SEQUENCE [LARGE SCALE GENOMIC DNA]</scope>
    <source>
        <strain evidence="7 8">CGMCC 1.5012</strain>
    </source>
</reference>
<name>A0A1G9XFY4_9FIRM</name>
<sequence>MTELLNILKVTLEEGFMYALLALGVYITYSILDFPDLSVDGTVPFGAVITGVLITMGVNPWLCVLISFLAGALAGSVTGLLHVKLKIRPLLCGILVMTALLSINLVILMAGTGGKTIVSFFNLPTIFSDLPASLIPQKILGFQLTALFVTLLLALISKLGLDAYLSTKSGLLLRATGSNQQYVTMLARDPGRMKVLGLAIGNGFAGLAGSVIAQQKGSADLSMGPGMVVIGLASVIIGLSLFKKVRFLKATTKVLFGALLYKACLSAALALGLPTQYLKLLMAVIFTIALVSSNILKKGARRAALTEGSIADA</sequence>
<evidence type="ECO:0000256" key="2">
    <source>
        <dbReference type="ARBA" id="ARBA00022475"/>
    </source>
</evidence>
<dbReference type="EMBL" id="FNID01000008">
    <property type="protein sequence ID" value="SDM95366.1"/>
    <property type="molecule type" value="Genomic_DNA"/>
</dbReference>
<dbReference type="InterPro" id="IPR001851">
    <property type="entry name" value="ABC_transp_permease"/>
</dbReference>
<dbReference type="RefSeq" id="WP_092638771.1">
    <property type="nucleotide sequence ID" value="NZ_FNID01000008.1"/>
</dbReference>
<keyword evidence="3 6" id="KW-0812">Transmembrane</keyword>
<dbReference type="CDD" id="cd06574">
    <property type="entry name" value="TM_PBP1_branched-chain-AA_like"/>
    <property type="match status" value="1"/>
</dbReference>
<protein>
    <submittedName>
        <fullName evidence="7">Putative ABC transport system permease protein</fullName>
    </submittedName>
</protein>